<keyword evidence="3 4" id="KW-0975">Bacterial flagellum</keyword>
<dbReference type="RefSeq" id="WP_120115175.1">
    <property type="nucleotide sequence ID" value="NZ_BORJ01000001.1"/>
</dbReference>
<reference evidence="6 9" key="2">
    <citation type="submission" date="2021-03" db="EMBL/GenBank/DDBJ databases">
        <title>Antimicrobial resistance genes in bacteria isolated from Japanese honey, and their potential for conferring macrolide and lincosamide resistance in the American foulbrood pathogen Paenibacillus larvae.</title>
        <authorList>
            <person name="Okamoto M."/>
            <person name="Kumagai M."/>
            <person name="Kanamori H."/>
            <person name="Takamatsu D."/>
        </authorList>
    </citation>
    <scope>NUCLEOTIDE SEQUENCE [LARGE SCALE GENOMIC DNA]</scope>
    <source>
        <strain evidence="6 9">J6TS1</strain>
    </source>
</reference>
<evidence type="ECO:0000313" key="8">
    <source>
        <dbReference type="Proteomes" id="UP000287296"/>
    </source>
</evidence>
<dbReference type="Pfam" id="PF02049">
    <property type="entry name" value="FliE"/>
    <property type="match status" value="1"/>
</dbReference>
<dbReference type="HAMAP" id="MF_00724">
    <property type="entry name" value="FliE"/>
    <property type="match status" value="1"/>
</dbReference>
<sequence length="104" mass="11702">MMQINPIISHLPSTSSINGASKQIEIENLNKRNNFGDYFKNAIQDLNSLQIQSDKATTMFAEGKKIDLHDVMVSSQKASISMQAALEIRNKAVEAYQEIMRMQV</sequence>
<comment type="subcellular location">
    <subcellularLocation>
        <location evidence="1 4">Bacterial flagellum basal body</location>
    </subcellularLocation>
</comment>
<dbReference type="InterPro" id="IPR001624">
    <property type="entry name" value="FliE"/>
</dbReference>
<dbReference type="PANTHER" id="PTHR34653">
    <property type="match status" value="1"/>
</dbReference>
<evidence type="ECO:0000256" key="4">
    <source>
        <dbReference type="HAMAP-Rule" id="MF_00724"/>
    </source>
</evidence>
<dbReference type="OrthoDB" id="9812413at2"/>
<name>A0A429XBE1_SIMTE</name>
<dbReference type="NCBIfam" id="TIGR00205">
    <property type="entry name" value="fliE"/>
    <property type="match status" value="1"/>
</dbReference>
<evidence type="ECO:0000313" key="6">
    <source>
        <dbReference type="EMBL" id="GIN94685.1"/>
    </source>
</evidence>
<dbReference type="EMBL" id="BORJ01000001">
    <property type="protein sequence ID" value="GIN94685.1"/>
    <property type="molecule type" value="Genomic_DNA"/>
</dbReference>
<dbReference type="GO" id="GO:0009425">
    <property type="term" value="C:bacterial-type flagellum basal body"/>
    <property type="evidence" value="ECO:0007669"/>
    <property type="project" value="UniProtKB-SubCell"/>
</dbReference>
<evidence type="ECO:0000256" key="2">
    <source>
        <dbReference type="ARBA" id="ARBA00009272"/>
    </source>
</evidence>
<keyword evidence="7" id="KW-0969">Cilium</keyword>
<dbReference type="EMBL" id="QYTW02000003">
    <property type="protein sequence ID" value="RST60767.1"/>
    <property type="molecule type" value="Genomic_DNA"/>
</dbReference>
<dbReference type="Proteomes" id="UP000680670">
    <property type="component" value="Unassembled WGS sequence"/>
</dbReference>
<dbReference type="AlphaFoldDB" id="A0A429XBE1"/>
<dbReference type="GO" id="GO:0003774">
    <property type="term" value="F:cytoskeletal motor activity"/>
    <property type="evidence" value="ECO:0007669"/>
    <property type="project" value="InterPro"/>
</dbReference>
<evidence type="ECO:0000256" key="5">
    <source>
        <dbReference type="NCBIfam" id="TIGR00205"/>
    </source>
</evidence>
<evidence type="ECO:0000256" key="1">
    <source>
        <dbReference type="ARBA" id="ARBA00004117"/>
    </source>
</evidence>
<dbReference type="Proteomes" id="UP000287296">
    <property type="component" value="Unassembled WGS sequence"/>
</dbReference>
<comment type="similarity">
    <text evidence="2 4">Belongs to the FliE family.</text>
</comment>
<keyword evidence="7" id="KW-0966">Cell projection</keyword>
<evidence type="ECO:0000256" key="3">
    <source>
        <dbReference type="ARBA" id="ARBA00023143"/>
    </source>
</evidence>
<dbReference type="PANTHER" id="PTHR34653:SF1">
    <property type="entry name" value="FLAGELLAR HOOK-BASAL BODY COMPLEX PROTEIN FLIE"/>
    <property type="match status" value="1"/>
</dbReference>
<accession>A0A429XBE1</accession>
<keyword evidence="9" id="KW-1185">Reference proteome</keyword>
<reference evidence="7 8" key="1">
    <citation type="submission" date="2018-12" db="EMBL/GenBank/DDBJ databases">
        <authorList>
            <person name="Sun L."/>
            <person name="Chen Z."/>
        </authorList>
    </citation>
    <scope>NUCLEOTIDE SEQUENCE [LARGE SCALE GENOMIC DNA]</scope>
    <source>
        <strain evidence="7 8">LMG 29736</strain>
    </source>
</reference>
<dbReference type="GO" id="GO:0071973">
    <property type="term" value="P:bacterial-type flagellum-dependent cell motility"/>
    <property type="evidence" value="ECO:0007669"/>
    <property type="project" value="InterPro"/>
</dbReference>
<comment type="caution">
    <text evidence="7">The sequence shown here is derived from an EMBL/GenBank/DDBJ whole genome shotgun (WGS) entry which is preliminary data.</text>
</comment>
<organism evidence="7 8">
    <name type="scientific">Siminovitchia terrae</name>
    <name type="common">Bacillus terrae</name>
    <dbReference type="NCBI Taxonomy" id="1914933"/>
    <lineage>
        <taxon>Bacteria</taxon>
        <taxon>Bacillati</taxon>
        <taxon>Bacillota</taxon>
        <taxon>Bacilli</taxon>
        <taxon>Bacillales</taxon>
        <taxon>Bacillaceae</taxon>
        <taxon>Siminovitchia</taxon>
    </lineage>
</organism>
<protein>
    <recommendedName>
        <fullName evidence="4 5">Flagellar hook-basal body complex protein FliE</fullName>
    </recommendedName>
</protein>
<proteinExistence type="inferred from homology"/>
<dbReference type="PRINTS" id="PR01006">
    <property type="entry name" value="FLGHOOKFLIE"/>
</dbReference>
<gene>
    <name evidence="4 7" type="primary">fliE</name>
    <name evidence="7" type="ORF">D5F11_005305</name>
    <name evidence="6" type="ORF">J6TS1_05550</name>
</gene>
<evidence type="ECO:0000313" key="7">
    <source>
        <dbReference type="EMBL" id="RST60767.1"/>
    </source>
</evidence>
<evidence type="ECO:0000313" key="9">
    <source>
        <dbReference type="Proteomes" id="UP000680670"/>
    </source>
</evidence>
<keyword evidence="7" id="KW-0282">Flagellum</keyword>
<dbReference type="GO" id="GO:0005198">
    <property type="term" value="F:structural molecule activity"/>
    <property type="evidence" value="ECO:0007669"/>
    <property type="project" value="UniProtKB-UniRule"/>
</dbReference>